<name>A0AAV9XS64_9CRYT</name>
<evidence type="ECO:0000313" key="2">
    <source>
        <dbReference type="EMBL" id="KAK6587557.1"/>
    </source>
</evidence>
<feature type="transmembrane region" description="Helical" evidence="1">
    <location>
        <begin position="975"/>
        <end position="997"/>
    </location>
</feature>
<keyword evidence="3" id="KW-1185">Reference proteome</keyword>
<evidence type="ECO:0000313" key="3">
    <source>
        <dbReference type="Proteomes" id="UP001311799"/>
    </source>
</evidence>
<keyword evidence="1" id="KW-0812">Transmembrane</keyword>
<dbReference type="Proteomes" id="UP001311799">
    <property type="component" value="Unassembled WGS sequence"/>
</dbReference>
<sequence length="1001" mass="115218">MPQSKSEWTEKELSKNLKFEVSPGLDSNIVDQNKGCKRIISKPLLAFIFILTCILFFIFGLLYTFPRLVQDLIDLYSNQDGHSLRLDTRISDMFQNKRLSSSSLRTDSASKNRNLDFFQSYKENDISISSSNSRMLRVNEESESNITYISSIPDGNYDDDNYSPLSGRLGNYEELMMNLSNVSSKDYICNSFITLDYFSLDQDQMNKDSKLGNCNVSTIFVQVPESIRMREDNATLNAINSINGTFLAVKQVIETLRNKPADQGALILLSSNMKYSEDWVSVIKKLYSDWEGQTHVSQIIFSPWSTSKSFFTGKHAVPALDFNFMILNIPPEINNQKNYSAEFSDSLVESMSTVKTFLEEFLIILKENLERIENGLSVDFLVENKFTDDLFIYNNNSFESYDSLNNYFNKNSKLLTDNYMASLALELSKLVENTPLTIVDSTNLSKDKLERFYKKDVSGIYSTDINSTQVVIISSAERKKLARYGYEEKFRRVCIYQAHTEMRSILRSTVTRASIVEYARFHGYSYSLFDGSFYDRIPRILFTDWSKQGFYIKLFSGLRLLFWDLDKVGEFIGKHIDNYKQNFVDEDIYNEFLEKVVPDNVNINWDRQHDGKLGLTGEIREGGISGLEGIQMTPTNNRVNVCDFIVWFDMDTAITNKYFSVEKLLDNHYPIGESHNKKYKGVEKDASNIAFFAARDSEWKTRLSLVNSGFMIFSRSRYSLQTIFHAIALNPTQSQEVVRNGRFWPEQSTLSHAVFRLYNYSLSSPTETFVLNGGFNETIRALFSDISACSPFLFSTMNNETDIYAYSLIVSQRTANGFLHIKPDQFGQGPWYPGDWFIHAAGHSSPFRDNVLTGLIFSINTIGFPQEEIREYKRTCYPSLNFVYGGLDWLIAFLSHEFNEFESGKDGVFGQVLSNYNNVDVAFNFVRRFMAVKTRSTVGESFEYYNKTTYDKIHFLRCYYELPMDVRWTVAEASALSTACLIGLGAFISLSLFYRFYPKKK</sequence>
<dbReference type="EMBL" id="JAWDEY010000037">
    <property type="protein sequence ID" value="KAK6587557.1"/>
    <property type="molecule type" value="Genomic_DNA"/>
</dbReference>
<protein>
    <submittedName>
        <fullName evidence="2">Uncharacterized protein</fullName>
    </submittedName>
</protein>
<dbReference type="AlphaFoldDB" id="A0AAV9XS64"/>
<reference evidence="2 3" key="1">
    <citation type="submission" date="2023-10" db="EMBL/GenBank/DDBJ databases">
        <title>Comparative genomics analysis reveals potential genetic determinants of host preference in Cryptosporidium xiaoi.</title>
        <authorList>
            <person name="Xiao L."/>
            <person name="Li J."/>
        </authorList>
    </citation>
    <scope>NUCLEOTIDE SEQUENCE [LARGE SCALE GENOMIC DNA]</scope>
    <source>
        <strain evidence="2 3">52996</strain>
    </source>
</reference>
<proteinExistence type="predicted"/>
<comment type="caution">
    <text evidence="2">The sequence shown here is derived from an EMBL/GenBank/DDBJ whole genome shotgun (WGS) entry which is preliminary data.</text>
</comment>
<accession>A0AAV9XS64</accession>
<organism evidence="2 3">
    <name type="scientific">Cryptosporidium xiaoi</name>
    <dbReference type="NCBI Taxonomy" id="659607"/>
    <lineage>
        <taxon>Eukaryota</taxon>
        <taxon>Sar</taxon>
        <taxon>Alveolata</taxon>
        <taxon>Apicomplexa</taxon>
        <taxon>Conoidasida</taxon>
        <taxon>Coccidia</taxon>
        <taxon>Eucoccidiorida</taxon>
        <taxon>Eimeriorina</taxon>
        <taxon>Cryptosporidiidae</taxon>
        <taxon>Cryptosporidium</taxon>
    </lineage>
</organism>
<evidence type="ECO:0000256" key="1">
    <source>
        <dbReference type="SAM" id="Phobius"/>
    </source>
</evidence>
<keyword evidence="1" id="KW-1133">Transmembrane helix</keyword>
<keyword evidence="1" id="KW-0472">Membrane</keyword>
<gene>
    <name evidence="2" type="ORF">RS030_91496</name>
</gene>
<feature type="transmembrane region" description="Helical" evidence="1">
    <location>
        <begin position="44"/>
        <end position="65"/>
    </location>
</feature>